<accession>A0ABV6P6E8</accession>
<evidence type="ECO:0000256" key="2">
    <source>
        <dbReference type="ARBA" id="ARBA00022679"/>
    </source>
</evidence>
<dbReference type="EC" id="2.5.1.103" evidence="3"/>
<dbReference type="PROSITE" id="PS01044">
    <property type="entry name" value="SQUALEN_PHYTOEN_SYN_1"/>
    <property type="match status" value="1"/>
</dbReference>
<evidence type="ECO:0000313" key="3">
    <source>
        <dbReference type="EMBL" id="MFC0567858.1"/>
    </source>
</evidence>
<dbReference type="PROSITE" id="PS01045">
    <property type="entry name" value="SQUALEN_PHYTOEN_SYN_2"/>
    <property type="match status" value="1"/>
</dbReference>
<dbReference type="GO" id="GO:0016740">
    <property type="term" value="F:transferase activity"/>
    <property type="evidence" value="ECO:0007669"/>
    <property type="project" value="UniProtKB-KW"/>
</dbReference>
<dbReference type="InterPro" id="IPR002060">
    <property type="entry name" value="Squ/phyt_synthse"/>
</dbReference>
<dbReference type="SFLD" id="SFLDS00005">
    <property type="entry name" value="Isoprenoid_Synthase_Type_I"/>
    <property type="match status" value="1"/>
</dbReference>
<dbReference type="InterPro" id="IPR008949">
    <property type="entry name" value="Isoprenoid_synthase_dom_sf"/>
</dbReference>
<protein>
    <submittedName>
        <fullName evidence="3">Presqualene diphosphate synthase HpnD</fullName>
        <ecNumber evidence="3">2.5.1.103</ecNumber>
    </submittedName>
</protein>
<dbReference type="InterPro" id="IPR017828">
    <property type="entry name" value="SQ_synth_HpnD-like"/>
</dbReference>
<dbReference type="CDD" id="cd00683">
    <property type="entry name" value="Trans_IPPS_HH"/>
    <property type="match status" value="1"/>
</dbReference>
<organism evidence="3 4">
    <name type="scientific">Plantactinospora siamensis</name>
    <dbReference type="NCBI Taxonomy" id="555372"/>
    <lineage>
        <taxon>Bacteria</taxon>
        <taxon>Bacillati</taxon>
        <taxon>Actinomycetota</taxon>
        <taxon>Actinomycetes</taxon>
        <taxon>Micromonosporales</taxon>
        <taxon>Micromonosporaceae</taxon>
        <taxon>Plantactinospora</taxon>
    </lineage>
</organism>
<dbReference type="Proteomes" id="UP001589894">
    <property type="component" value="Unassembled WGS sequence"/>
</dbReference>
<dbReference type="SFLD" id="SFLDG01018">
    <property type="entry name" value="Squalene/Phytoene_Synthase_Lik"/>
    <property type="match status" value="1"/>
</dbReference>
<name>A0ABV6P6E8_9ACTN</name>
<keyword evidence="4" id="KW-1185">Reference proteome</keyword>
<dbReference type="SUPFAM" id="SSF48576">
    <property type="entry name" value="Terpenoid synthases"/>
    <property type="match status" value="1"/>
</dbReference>
<evidence type="ECO:0000256" key="1">
    <source>
        <dbReference type="ARBA" id="ARBA00004684"/>
    </source>
</evidence>
<keyword evidence="2 3" id="KW-0808">Transferase</keyword>
<dbReference type="InterPro" id="IPR044843">
    <property type="entry name" value="Trans_IPPS_bact-type"/>
</dbReference>
<comment type="caution">
    <text evidence="3">The sequence shown here is derived from an EMBL/GenBank/DDBJ whole genome shotgun (WGS) entry which is preliminary data.</text>
</comment>
<gene>
    <name evidence="3" type="primary">hpnD</name>
    <name evidence="3" type="ORF">ACFFHU_27415</name>
</gene>
<evidence type="ECO:0000313" key="4">
    <source>
        <dbReference type="Proteomes" id="UP001589894"/>
    </source>
</evidence>
<dbReference type="PANTHER" id="PTHR31480">
    <property type="entry name" value="BIFUNCTIONAL LYCOPENE CYCLASE/PHYTOENE SYNTHASE"/>
    <property type="match status" value="1"/>
</dbReference>
<dbReference type="NCBIfam" id="TIGR03465">
    <property type="entry name" value="HpnD"/>
    <property type="match status" value="1"/>
</dbReference>
<sequence length="336" mass="36591">MTYRLMSTTTTLAEAYARCAEITRVEARNFYYGIRLLPPDKRAVLCAVYALARRMDDIGDGDLPVEAKVNALAELRTELAALSSSADPVLVAVADAARRYPIPLDAFGELIDGVQMDVTGRRYASFEELVGYCRCVAGAVGRLCLGVFGSRPHPAAARYADQLGIALQQTNILRDIREDLMNGRTYLPQEDLDRFGVELALDEHGALVDRDGGLSAVIRYGCARANDWYREGLRLAPLLDWRSRASCLAMAGIYRQLLTRIEAEPSLVFGQRLSLSGRAKAGVALRSLAGRSAPVGAALAGRSAPRGCRMSERSELIIRLSAEEPHGGSERSEEPS</sequence>
<proteinExistence type="predicted"/>
<dbReference type="Gene3D" id="1.10.600.10">
    <property type="entry name" value="Farnesyl Diphosphate Synthase"/>
    <property type="match status" value="1"/>
</dbReference>
<dbReference type="Pfam" id="PF00494">
    <property type="entry name" value="SQS_PSY"/>
    <property type="match status" value="1"/>
</dbReference>
<reference evidence="3 4" key="1">
    <citation type="submission" date="2024-09" db="EMBL/GenBank/DDBJ databases">
        <authorList>
            <person name="Sun Q."/>
            <person name="Mori K."/>
        </authorList>
    </citation>
    <scope>NUCLEOTIDE SEQUENCE [LARGE SCALE GENOMIC DNA]</scope>
    <source>
        <strain evidence="3 4">TBRC 2205</strain>
    </source>
</reference>
<dbReference type="RefSeq" id="WP_377343202.1">
    <property type="nucleotide sequence ID" value="NZ_JBHLUE010000026.1"/>
</dbReference>
<dbReference type="InterPro" id="IPR019845">
    <property type="entry name" value="Squalene/phytoene_synthase_CS"/>
</dbReference>
<dbReference type="SFLD" id="SFLDG01212">
    <property type="entry name" value="Phytoene_synthase_like"/>
    <property type="match status" value="1"/>
</dbReference>
<dbReference type="EMBL" id="JBHLUE010000026">
    <property type="protein sequence ID" value="MFC0567858.1"/>
    <property type="molecule type" value="Genomic_DNA"/>
</dbReference>
<comment type="pathway">
    <text evidence="1">Carotenoid biosynthesis; phytoene biosynthesis.</text>
</comment>
<dbReference type="InterPro" id="IPR033904">
    <property type="entry name" value="Trans_IPPS_HH"/>
</dbReference>